<dbReference type="EMBL" id="WRXO01000001">
    <property type="protein sequence ID" value="MVT40193.1"/>
    <property type="molecule type" value="Genomic_DNA"/>
</dbReference>
<organism evidence="8 9">
    <name type="scientific">Chitinophaga oryziterrae</name>
    <dbReference type="NCBI Taxonomy" id="1031224"/>
    <lineage>
        <taxon>Bacteria</taxon>
        <taxon>Pseudomonadati</taxon>
        <taxon>Bacteroidota</taxon>
        <taxon>Chitinophagia</taxon>
        <taxon>Chitinophagales</taxon>
        <taxon>Chitinophagaceae</taxon>
        <taxon>Chitinophaga</taxon>
    </lineage>
</organism>
<dbReference type="OrthoDB" id="625727at2"/>
<dbReference type="Proteomes" id="UP000468388">
    <property type="component" value="Unassembled WGS sequence"/>
</dbReference>
<dbReference type="CDD" id="cd08977">
    <property type="entry name" value="SusD"/>
    <property type="match status" value="1"/>
</dbReference>
<protein>
    <submittedName>
        <fullName evidence="8">RagB/SusD family nutrient uptake outer membrane protein</fullName>
    </submittedName>
</protein>
<evidence type="ECO:0000256" key="1">
    <source>
        <dbReference type="ARBA" id="ARBA00004442"/>
    </source>
</evidence>
<evidence type="ECO:0000259" key="6">
    <source>
        <dbReference type="Pfam" id="PF07980"/>
    </source>
</evidence>
<comment type="caution">
    <text evidence="8">The sequence shown here is derived from an EMBL/GenBank/DDBJ whole genome shotgun (WGS) entry which is preliminary data.</text>
</comment>
<reference evidence="8 9" key="1">
    <citation type="submission" date="2019-12" db="EMBL/GenBank/DDBJ databases">
        <title>The draft genomic sequence of strain Chitinophaga oryziterrae JCM 16595.</title>
        <authorList>
            <person name="Zhang X."/>
        </authorList>
    </citation>
    <scope>NUCLEOTIDE SEQUENCE [LARGE SCALE GENOMIC DNA]</scope>
    <source>
        <strain evidence="8 9">JCM 16595</strain>
    </source>
</reference>
<comment type="subcellular location">
    <subcellularLocation>
        <location evidence="1">Cell outer membrane</location>
    </subcellularLocation>
</comment>
<dbReference type="InterPro" id="IPR033985">
    <property type="entry name" value="SusD-like_N"/>
</dbReference>
<feature type="domain" description="SusD-like N-terminal" evidence="7">
    <location>
        <begin position="96"/>
        <end position="241"/>
    </location>
</feature>
<dbReference type="RefSeq" id="WP_157298819.1">
    <property type="nucleotide sequence ID" value="NZ_BAAAZB010000005.1"/>
</dbReference>
<proteinExistence type="inferred from homology"/>
<evidence type="ECO:0000313" key="9">
    <source>
        <dbReference type="Proteomes" id="UP000468388"/>
    </source>
</evidence>
<keyword evidence="4" id="KW-0472">Membrane</keyword>
<evidence type="ECO:0000256" key="4">
    <source>
        <dbReference type="ARBA" id="ARBA00023136"/>
    </source>
</evidence>
<dbReference type="InterPro" id="IPR012944">
    <property type="entry name" value="SusD_RagB_dom"/>
</dbReference>
<dbReference type="Gene3D" id="1.25.40.390">
    <property type="match status" value="1"/>
</dbReference>
<evidence type="ECO:0000256" key="3">
    <source>
        <dbReference type="ARBA" id="ARBA00022729"/>
    </source>
</evidence>
<keyword evidence="9" id="KW-1185">Reference proteome</keyword>
<comment type="similarity">
    <text evidence="2">Belongs to the SusD family.</text>
</comment>
<feature type="domain" description="RagB/SusD" evidence="6">
    <location>
        <begin position="349"/>
        <end position="485"/>
    </location>
</feature>
<keyword evidence="5" id="KW-0998">Cell outer membrane</keyword>
<dbReference type="InterPro" id="IPR011990">
    <property type="entry name" value="TPR-like_helical_dom_sf"/>
</dbReference>
<dbReference type="Pfam" id="PF14322">
    <property type="entry name" value="SusD-like_3"/>
    <property type="match status" value="1"/>
</dbReference>
<accession>A0A6N8J573</accession>
<dbReference type="AlphaFoldDB" id="A0A6N8J573"/>
<dbReference type="GO" id="GO:0009279">
    <property type="term" value="C:cell outer membrane"/>
    <property type="evidence" value="ECO:0007669"/>
    <property type="project" value="UniProtKB-SubCell"/>
</dbReference>
<evidence type="ECO:0000256" key="5">
    <source>
        <dbReference type="ARBA" id="ARBA00023237"/>
    </source>
</evidence>
<dbReference type="SUPFAM" id="SSF48452">
    <property type="entry name" value="TPR-like"/>
    <property type="match status" value="1"/>
</dbReference>
<sequence length="486" mass="54435">MNTIYKNNNRNQFGNALLVLLMICIVSCRKFITVEPPITSNNGGIVYENDPTAIAAVTSLYATMSNENLLGQGFAALNALPGLSADELTLFSGSTNLGRIAYYKNQLTSQLINGLDFWRGIYPYVYIENEAIEGISASKGMTSSIKNQLLGESYFMRAYSYFNLVNLYGDVPLILTTDYNKAAGSIRTPKDQVYQQIIKDLLAAQSLMQDIYFDATLTKTTNERVRPNKSAAIALLARIYLYTNNWVGAEGEATKLINNTSLYETVPLDDVFLMNSKETIWALQNVGAGNRSNSPQGRTFILPSTGPTEGFPYYLNPDLTASFDIDDNRLSKWTKTLIWGTKPICYATKYKIGQGNFPSTEYSIVLRIAEQYLIRAEARAQQNNLTGMNSAKSDLDIIRSRAGLEGTTAMTKEALLKAILVERRHELFTEWGHRWFDLKRTGKIDEVMPSVTNVKGGTWNSNWALYPIYYQELETGINLKQNPGYE</sequence>
<dbReference type="Pfam" id="PF07980">
    <property type="entry name" value="SusD_RagB"/>
    <property type="match status" value="1"/>
</dbReference>
<gene>
    <name evidence="8" type="ORF">GO495_06340</name>
</gene>
<evidence type="ECO:0000313" key="8">
    <source>
        <dbReference type="EMBL" id="MVT40193.1"/>
    </source>
</evidence>
<name>A0A6N8J573_9BACT</name>
<evidence type="ECO:0000256" key="2">
    <source>
        <dbReference type="ARBA" id="ARBA00006275"/>
    </source>
</evidence>
<evidence type="ECO:0000259" key="7">
    <source>
        <dbReference type="Pfam" id="PF14322"/>
    </source>
</evidence>
<keyword evidence="3" id="KW-0732">Signal</keyword>